<feature type="transmembrane region" description="Helical" evidence="12">
    <location>
        <begin position="340"/>
        <end position="361"/>
    </location>
</feature>
<keyword evidence="6 16" id="KW-0808">Transferase</keyword>
<sequence length="1122" mass="119338">MSEVENVDTPHEDVAAGPTGPGARTVKIAKIVAVVAGALGALLAVIAPILPASYTQTELNWPQATEQGASPVVQSVAAPNVSYVPVDMDLAVPCRLAADLPKPGGVLLSTVPAPGEDAGTVGLFVRATGDRILVTQRNSVVLNVPRADAQRSADCRIVVHADTDGTRGAVEGLTDPNAQTTFDVPDPNSRPQIIGVYTDLPKTAATDGLSFHSTVDTRFISSPTTLKGGLLILGVLLTIASIVALAVLDARDGKKLRRMLARGWWRPRVPDVLVTAVLIVWLFIGGNTADDGYQVTVGRIAPGAGYLDNYYRYFGVPQDPFGWHYQYLSLWMQVSTSVPWLRLLPLLFGLAGWFLISRFALPRLGRAVRTSHAAYWAAALAFLAVWLPFNNGLRVEPAITVGVLATWILVERGIATGRLVPWALAIIAAALTLTIHPVGAIAAVALLAGLRPLIARLRTRSGRDGWLPMLMPLLASGLAVLYEVFADQTIASIMEGVRVQGIVGPTNKWWNEGMRYYVLLNPTPDGSIARRIGIFVTILAVLLIVLVLLSRRRVPGVPSSPLWRLVAVTAGAVAVLAFVPTKATHQLGAIACLTGVLAAAATAMVRPAVLTRRCNRTFFAAAAAYALAIAFAGRNQWWYVGSYGIPWADDTPHIGGVGLFWPILAVAVAITLLGVWQYYRDDQLDQIGKDPVPANTGLIGRMPTYSLSIVCAIVLLFTFASFAKAARSDSWTWTSSNIDSFRGKPCALAEDVLVEADPNEGLLAPADVEGQRHVSAGAALAGKSTGFTPDGVSAHLDADAENSDSDSGSGSDDDSSGAIQQSSDEDADDSSTNAGSGDTGGGTVGTRGINGSSVKLPFGLDQKRVPVLGTYGVPDSRGHLTSDWYGLPKRSDDAPLVTMSVAGQIEYIDDLNVLNSGQKVRLEFGRVGPDGAVTTVASMTPLDAGGAPEWRNLRFPLKDAPPRATVVRIVADDVSPAPNQWVAVTPPRVTKLTTLNELVGSEAPVLLDWEVALAFPCQRPAAAVNGVLEVPEWRITPDAEGERVNSQRWMAGDYGGPLGITQNSLRSITNPGYLRNAWAEDWGSLRRLVPLVPQVTAQLDVSEAKHNGLWTPGPMRPYKNSN</sequence>
<evidence type="ECO:0000256" key="9">
    <source>
        <dbReference type="ARBA" id="ARBA00023136"/>
    </source>
</evidence>
<keyword evidence="4" id="KW-1003">Cell membrane</keyword>
<dbReference type="Pfam" id="PF04602">
    <property type="entry name" value="Arabinose_trans"/>
    <property type="match status" value="1"/>
</dbReference>
<dbReference type="RefSeq" id="WP_420042040.1">
    <property type="nucleotide sequence ID" value="NZ_CP128986.1"/>
</dbReference>
<dbReference type="InterPro" id="IPR032731">
    <property type="entry name" value="Arabino_trans_C"/>
</dbReference>
<feature type="transmembrane region" description="Helical" evidence="12">
    <location>
        <begin position="561"/>
        <end position="579"/>
    </location>
</feature>
<evidence type="ECO:0000313" key="16">
    <source>
        <dbReference type="EMBL" id="WOC12450.1"/>
    </source>
</evidence>
<feature type="transmembrane region" description="Helical" evidence="12">
    <location>
        <begin position="422"/>
        <end position="454"/>
    </location>
</feature>
<protein>
    <submittedName>
        <fullName evidence="16">Arabinosyltransferase B</fullName>
        <ecNumber evidence="16">2.4.2.-</ecNumber>
    </submittedName>
</protein>
<dbReference type="Gene3D" id="2.60.120.940">
    <property type="entry name" value="EmbC, C-terminal domain, subdomain 2"/>
    <property type="match status" value="1"/>
</dbReference>
<comment type="similarity">
    <text evidence="3">Belongs to the emb family.</text>
</comment>
<comment type="subcellular location">
    <subcellularLocation>
        <location evidence="2">Cell membrane</location>
        <topology evidence="2">Multi-pass membrane protein</topology>
    </subcellularLocation>
</comment>
<dbReference type="EC" id="2.4.2.-" evidence="16"/>
<feature type="region of interest" description="Disordered" evidence="11">
    <location>
        <begin position="790"/>
        <end position="856"/>
    </location>
</feature>
<reference evidence="16" key="1">
    <citation type="submission" date="2023-06" db="EMBL/GenBank/DDBJ databases">
        <title>Gordonia sp. nov. and Pseudochrobactrum sp. nov., two species isolated from the burying beetle Nicrophorus vespilloides.</title>
        <authorList>
            <person name="Poehlein A."/>
            <person name="Guzman J."/>
            <person name="Daniel R."/>
            <person name="Vilcinskas A."/>
        </authorList>
    </citation>
    <scope>NUCLEOTIDE SEQUENCE</scope>
    <source>
        <strain evidence="16">MP11Mi</strain>
    </source>
</reference>
<dbReference type="Pfam" id="PF17689">
    <property type="entry name" value="Arabino_trans_N"/>
    <property type="match status" value="1"/>
</dbReference>
<keyword evidence="9 12" id="KW-0472">Membrane</keyword>
<evidence type="ECO:0000256" key="12">
    <source>
        <dbReference type="SAM" id="Phobius"/>
    </source>
</evidence>
<evidence type="ECO:0000256" key="2">
    <source>
        <dbReference type="ARBA" id="ARBA00004651"/>
    </source>
</evidence>
<feature type="region of interest" description="Disordered" evidence="11">
    <location>
        <begin position="1"/>
        <end position="20"/>
    </location>
</feature>
<evidence type="ECO:0000256" key="4">
    <source>
        <dbReference type="ARBA" id="ARBA00022475"/>
    </source>
</evidence>
<evidence type="ECO:0000256" key="11">
    <source>
        <dbReference type="SAM" id="MobiDB-lite"/>
    </source>
</evidence>
<accession>A0AA97CU13</accession>
<feature type="transmembrane region" description="Helical" evidence="12">
    <location>
        <begin position="228"/>
        <end position="248"/>
    </location>
</feature>
<feature type="transmembrane region" description="Helical" evidence="12">
    <location>
        <begin position="585"/>
        <end position="605"/>
    </location>
</feature>
<name>A0AA97CU13_9ACTN</name>
<dbReference type="InterPro" id="IPR040920">
    <property type="entry name" value="Arabino_trans_N"/>
</dbReference>
<feature type="domain" description="Arabinofuranosyltransferase central" evidence="13">
    <location>
        <begin position="222"/>
        <end position="679"/>
    </location>
</feature>
<evidence type="ECO:0000256" key="3">
    <source>
        <dbReference type="ARBA" id="ARBA00008195"/>
    </source>
</evidence>
<dbReference type="GO" id="GO:0071766">
    <property type="term" value="P:Actinobacterium-type cell wall biogenesis"/>
    <property type="evidence" value="ECO:0007669"/>
    <property type="project" value="InterPro"/>
</dbReference>
<evidence type="ECO:0000256" key="7">
    <source>
        <dbReference type="ARBA" id="ARBA00022692"/>
    </source>
</evidence>
<proteinExistence type="inferred from homology"/>
<evidence type="ECO:0000259" key="14">
    <source>
        <dbReference type="Pfam" id="PF14896"/>
    </source>
</evidence>
<dbReference type="InterPro" id="IPR027451">
    <property type="entry name" value="EmbABC_dom1"/>
</dbReference>
<feature type="transmembrane region" description="Helical" evidence="12">
    <location>
        <begin position="705"/>
        <end position="723"/>
    </location>
</feature>
<gene>
    <name evidence="16" type="primary">embB_2</name>
    <name evidence="16" type="ORF">MP11Mi_15360</name>
</gene>
<evidence type="ECO:0000256" key="5">
    <source>
        <dbReference type="ARBA" id="ARBA00022676"/>
    </source>
</evidence>
<dbReference type="GO" id="GO:0071555">
    <property type="term" value="P:cell wall organization"/>
    <property type="evidence" value="ECO:0007669"/>
    <property type="project" value="UniProtKB-KW"/>
</dbReference>
<feature type="domain" description="Arabinosyltransferas concanavalin like" evidence="15">
    <location>
        <begin position="55"/>
        <end position="218"/>
    </location>
</feature>
<feature type="transmembrane region" description="Helical" evidence="12">
    <location>
        <begin position="269"/>
        <end position="289"/>
    </location>
</feature>
<feature type="transmembrane region" description="Helical" evidence="12">
    <location>
        <begin position="617"/>
        <end position="639"/>
    </location>
</feature>
<evidence type="ECO:0000259" key="15">
    <source>
        <dbReference type="Pfam" id="PF17689"/>
    </source>
</evidence>
<feature type="transmembrane region" description="Helical" evidence="12">
    <location>
        <begin position="466"/>
        <end position="485"/>
    </location>
</feature>
<feature type="transmembrane region" description="Helical" evidence="12">
    <location>
        <begin position="659"/>
        <end position="679"/>
    </location>
</feature>
<evidence type="ECO:0000256" key="8">
    <source>
        <dbReference type="ARBA" id="ARBA00022989"/>
    </source>
</evidence>
<keyword evidence="7 12" id="KW-0812">Transmembrane</keyword>
<keyword evidence="10" id="KW-0961">Cell wall biogenesis/degradation</keyword>
<feature type="transmembrane region" description="Helical" evidence="12">
    <location>
        <begin position="31"/>
        <end position="50"/>
    </location>
</feature>
<evidence type="ECO:0000256" key="6">
    <source>
        <dbReference type="ARBA" id="ARBA00022679"/>
    </source>
</evidence>
<dbReference type="Gene3D" id="2.60.120.610">
    <property type="entry name" value="arabinofuranosyltransferase like domain"/>
    <property type="match status" value="1"/>
</dbReference>
<feature type="compositionally biased region" description="Low complexity" evidence="11">
    <location>
        <begin position="805"/>
        <end position="822"/>
    </location>
</feature>
<dbReference type="AlphaFoldDB" id="A0AA97CU13"/>
<evidence type="ECO:0000256" key="10">
    <source>
        <dbReference type="ARBA" id="ARBA00023316"/>
    </source>
</evidence>
<dbReference type="EMBL" id="CP128986">
    <property type="protein sequence ID" value="WOC12450.1"/>
    <property type="molecule type" value="Genomic_DNA"/>
</dbReference>
<evidence type="ECO:0000256" key="1">
    <source>
        <dbReference type="ARBA" id="ARBA00003001"/>
    </source>
</evidence>
<feature type="domain" description="Arabinosyltransferase C-terminal" evidence="14">
    <location>
        <begin position="721"/>
        <end position="1116"/>
    </location>
</feature>
<dbReference type="GO" id="GO:0005886">
    <property type="term" value="C:plasma membrane"/>
    <property type="evidence" value="ECO:0007669"/>
    <property type="project" value="UniProtKB-SubCell"/>
</dbReference>
<feature type="transmembrane region" description="Helical" evidence="12">
    <location>
        <begin position="528"/>
        <end position="549"/>
    </location>
</feature>
<feature type="transmembrane region" description="Helical" evidence="12">
    <location>
        <begin position="373"/>
        <end position="389"/>
    </location>
</feature>
<dbReference type="Pfam" id="PF14896">
    <property type="entry name" value="Arabino_trans_C"/>
    <property type="match status" value="1"/>
</dbReference>
<keyword evidence="5 16" id="KW-0328">Glycosyltransferase</keyword>
<dbReference type="GO" id="GO:0052636">
    <property type="term" value="F:arabinosyltransferase activity"/>
    <property type="evidence" value="ECO:0007669"/>
    <property type="project" value="InterPro"/>
</dbReference>
<comment type="function">
    <text evidence="1">Arabinosyl transferase responsible for the polymerization of arabinose into the arabinan of arabinogalactan.</text>
</comment>
<organism evidence="16">
    <name type="scientific">Gordonia sp. MP11Mi</name>
    <dbReference type="NCBI Taxonomy" id="3022769"/>
    <lineage>
        <taxon>Bacteria</taxon>
        <taxon>Bacillati</taxon>
        <taxon>Actinomycetota</taxon>
        <taxon>Actinomycetes</taxon>
        <taxon>Mycobacteriales</taxon>
        <taxon>Gordoniaceae</taxon>
        <taxon>Gordonia</taxon>
    </lineage>
</organism>
<dbReference type="InterPro" id="IPR042486">
    <property type="entry name" value="Arabino_trans_C_2"/>
</dbReference>
<dbReference type="InterPro" id="IPR007680">
    <property type="entry name" value="Arabino_trans_central"/>
</dbReference>
<keyword evidence="8 12" id="KW-1133">Transmembrane helix</keyword>
<evidence type="ECO:0000259" key="13">
    <source>
        <dbReference type="Pfam" id="PF04602"/>
    </source>
</evidence>